<evidence type="ECO:0000256" key="2">
    <source>
        <dbReference type="PROSITE-ProRule" id="PRU00339"/>
    </source>
</evidence>
<proteinExistence type="predicted"/>
<evidence type="ECO:0000256" key="1">
    <source>
        <dbReference type="PROSITE-ProRule" id="PRU00176"/>
    </source>
</evidence>
<dbReference type="Gene3D" id="1.10.287.110">
    <property type="entry name" value="DnaJ domain"/>
    <property type="match status" value="1"/>
</dbReference>
<feature type="region of interest" description="Disordered" evidence="4">
    <location>
        <begin position="163"/>
        <end position="276"/>
    </location>
</feature>
<dbReference type="Gene3D" id="1.10.8.10">
    <property type="entry name" value="DNA helicase RuvA subunit, C-terminal domain"/>
    <property type="match status" value="1"/>
</dbReference>
<keyword evidence="3" id="KW-0862">Zinc</keyword>
<dbReference type="Gene3D" id="1.25.40.10">
    <property type="entry name" value="Tetratricopeptide repeat domain"/>
    <property type="match status" value="1"/>
</dbReference>
<dbReference type="SMART" id="SM00271">
    <property type="entry name" value="DnaJ"/>
    <property type="match status" value="1"/>
</dbReference>
<dbReference type="GO" id="GO:0008270">
    <property type="term" value="F:zinc ion binding"/>
    <property type="evidence" value="ECO:0007669"/>
    <property type="project" value="UniProtKB-KW"/>
</dbReference>
<dbReference type="PANTHER" id="PTHR47678">
    <property type="entry name" value="TETRATRICOPEPTIDE REPEAT PROTEIN 31"/>
    <property type="match status" value="1"/>
</dbReference>
<dbReference type="Pfam" id="PF00076">
    <property type="entry name" value="RRM_1"/>
    <property type="match status" value="1"/>
</dbReference>
<feature type="compositionally biased region" description="Basic and acidic residues" evidence="4">
    <location>
        <begin position="258"/>
        <end position="269"/>
    </location>
</feature>
<dbReference type="InterPro" id="IPR000504">
    <property type="entry name" value="RRM_dom"/>
</dbReference>
<evidence type="ECO:0000256" key="3">
    <source>
        <dbReference type="PROSITE-ProRule" id="PRU00723"/>
    </source>
</evidence>
<dbReference type="PROSITE" id="PS50076">
    <property type="entry name" value="DNAJ_2"/>
    <property type="match status" value="1"/>
</dbReference>
<feature type="repeat" description="TPR" evidence="2">
    <location>
        <begin position="282"/>
        <end position="315"/>
    </location>
</feature>
<keyword evidence="3" id="KW-0863">Zinc-finger</keyword>
<feature type="compositionally biased region" description="Polar residues" evidence="4">
    <location>
        <begin position="446"/>
        <end position="458"/>
    </location>
</feature>
<feature type="domain" description="RRM" evidence="6">
    <location>
        <begin position="473"/>
        <end position="546"/>
    </location>
</feature>
<dbReference type="InterPro" id="IPR011990">
    <property type="entry name" value="TPR-like_helical_dom_sf"/>
</dbReference>
<organism evidence="8 9">
    <name type="scientific">Crassostrea virginica</name>
    <name type="common">Eastern oyster</name>
    <dbReference type="NCBI Taxonomy" id="6565"/>
    <lineage>
        <taxon>Eukaryota</taxon>
        <taxon>Metazoa</taxon>
        <taxon>Spiralia</taxon>
        <taxon>Lophotrochozoa</taxon>
        <taxon>Mollusca</taxon>
        <taxon>Bivalvia</taxon>
        <taxon>Autobranchia</taxon>
        <taxon>Pteriomorphia</taxon>
        <taxon>Ostreida</taxon>
        <taxon>Ostreoidea</taxon>
        <taxon>Ostreidae</taxon>
        <taxon>Crassostrea</taxon>
    </lineage>
</organism>
<evidence type="ECO:0000313" key="8">
    <source>
        <dbReference type="Proteomes" id="UP000694844"/>
    </source>
</evidence>
<feature type="domain" description="J" evidence="5">
    <location>
        <begin position="7"/>
        <end position="77"/>
    </location>
</feature>
<dbReference type="PANTHER" id="PTHR47678:SF4">
    <property type="entry name" value="SHOCK PROTEIN 70 (HSP70)-INTERACTING PROTEIN, PUTATIVE-RELATED"/>
    <property type="match status" value="1"/>
</dbReference>
<accession>A0A8B8EKP2</accession>
<dbReference type="InterPro" id="IPR019734">
    <property type="entry name" value="TPR_rpt"/>
</dbReference>
<gene>
    <name evidence="9" type="primary">LOC111135061</name>
</gene>
<dbReference type="AlphaFoldDB" id="A0A8B8EKP2"/>
<dbReference type="Pfam" id="PF00226">
    <property type="entry name" value="DnaJ"/>
    <property type="match status" value="1"/>
</dbReference>
<dbReference type="KEGG" id="cvn:111135061"/>
<name>A0A8B8EKP2_CRAVI</name>
<dbReference type="CDD" id="cd06257">
    <property type="entry name" value="DnaJ"/>
    <property type="match status" value="1"/>
</dbReference>
<dbReference type="SUPFAM" id="SSF54928">
    <property type="entry name" value="RNA-binding domain, RBD"/>
    <property type="match status" value="1"/>
</dbReference>
<dbReference type="RefSeq" id="XP_022340474.1">
    <property type="nucleotide sequence ID" value="XM_022484766.1"/>
</dbReference>
<dbReference type="CDD" id="cd00590">
    <property type="entry name" value="RRM_SF"/>
    <property type="match status" value="1"/>
</dbReference>
<keyword evidence="3" id="KW-0479">Metal-binding</keyword>
<dbReference type="SMART" id="SM00028">
    <property type="entry name" value="TPR"/>
    <property type="match status" value="3"/>
</dbReference>
<reference evidence="9" key="1">
    <citation type="submission" date="2025-08" db="UniProtKB">
        <authorList>
            <consortium name="RefSeq"/>
        </authorList>
    </citation>
    <scope>IDENTIFICATION</scope>
    <source>
        <tissue evidence="9">Whole sample</tissue>
    </source>
</reference>
<dbReference type="OrthoDB" id="2017782at2759"/>
<dbReference type="Pfam" id="PF13181">
    <property type="entry name" value="TPR_8"/>
    <property type="match status" value="2"/>
</dbReference>
<dbReference type="InterPro" id="IPR036869">
    <property type="entry name" value="J_dom_sf"/>
</dbReference>
<evidence type="ECO:0000259" key="6">
    <source>
        <dbReference type="PROSITE" id="PS50102"/>
    </source>
</evidence>
<evidence type="ECO:0000259" key="7">
    <source>
        <dbReference type="PROSITE" id="PS50103"/>
    </source>
</evidence>
<keyword evidence="8" id="KW-1185">Reference proteome</keyword>
<dbReference type="Gene3D" id="3.30.70.330">
    <property type="match status" value="1"/>
</dbReference>
<feature type="compositionally biased region" description="Basic and acidic residues" evidence="4">
    <location>
        <begin position="184"/>
        <end position="195"/>
    </location>
</feature>
<dbReference type="InterPro" id="IPR001623">
    <property type="entry name" value="DnaJ_domain"/>
</dbReference>
<keyword evidence="2" id="KW-0802">TPR repeat</keyword>
<dbReference type="InterPro" id="IPR000571">
    <property type="entry name" value="Znf_CCCH"/>
</dbReference>
<evidence type="ECO:0000256" key="4">
    <source>
        <dbReference type="SAM" id="MobiDB-lite"/>
    </source>
</evidence>
<protein>
    <submittedName>
        <fullName evidence="9">Nucleolin-like isoform X1</fullName>
    </submittedName>
</protein>
<dbReference type="InterPro" id="IPR035979">
    <property type="entry name" value="RBD_domain_sf"/>
</dbReference>
<dbReference type="InterPro" id="IPR012677">
    <property type="entry name" value="Nucleotide-bd_a/b_plait_sf"/>
</dbReference>
<keyword evidence="1" id="KW-0694">RNA-binding</keyword>
<evidence type="ECO:0000259" key="5">
    <source>
        <dbReference type="PROSITE" id="PS50076"/>
    </source>
</evidence>
<feature type="compositionally biased region" description="Basic residues" evidence="4">
    <location>
        <begin position="170"/>
        <end position="183"/>
    </location>
</feature>
<dbReference type="PROSITE" id="PS50005">
    <property type="entry name" value="TPR"/>
    <property type="match status" value="2"/>
</dbReference>
<dbReference type="PROSITE" id="PS50102">
    <property type="entry name" value="RRM"/>
    <property type="match status" value="1"/>
</dbReference>
<evidence type="ECO:0000313" key="9">
    <source>
        <dbReference type="RefSeq" id="XP_022340474.1"/>
    </source>
</evidence>
<feature type="compositionally biased region" description="Acidic residues" evidence="4">
    <location>
        <begin position="95"/>
        <end position="118"/>
    </location>
</feature>
<dbReference type="SUPFAM" id="SSF48452">
    <property type="entry name" value="TPR-like"/>
    <property type="match status" value="1"/>
</dbReference>
<dbReference type="Proteomes" id="UP000694844">
    <property type="component" value="Chromosome 5"/>
</dbReference>
<dbReference type="PROSITE" id="PS50103">
    <property type="entry name" value="ZF_C3H1"/>
    <property type="match status" value="1"/>
</dbReference>
<dbReference type="PRINTS" id="PR00625">
    <property type="entry name" value="JDOMAIN"/>
</dbReference>
<feature type="zinc finger region" description="C3H1-type" evidence="3">
    <location>
        <begin position="602"/>
        <end position="629"/>
    </location>
</feature>
<dbReference type="SUPFAM" id="SSF46565">
    <property type="entry name" value="Chaperone J-domain"/>
    <property type="match status" value="1"/>
</dbReference>
<feature type="region of interest" description="Disordered" evidence="4">
    <location>
        <begin position="443"/>
        <end position="467"/>
    </location>
</feature>
<feature type="repeat" description="TPR" evidence="2">
    <location>
        <begin position="350"/>
        <end position="383"/>
    </location>
</feature>
<feature type="region of interest" description="Disordered" evidence="4">
    <location>
        <begin position="95"/>
        <end position="124"/>
    </location>
</feature>
<dbReference type="SMART" id="SM00360">
    <property type="entry name" value="RRM"/>
    <property type="match status" value="1"/>
</dbReference>
<feature type="domain" description="C3H1-type" evidence="7">
    <location>
        <begin position="602"/>
        <end position="629"/>
    </location>
</feature>
<sequence>MGFSRSEAYDVLELPIGADQDSVRTSYKRLALKWHPDKHRNSTESIKKFQEISKAYKKLMEDDGDVLLQSMTLDQMMQLFRDVFFSRTLNSYDGSGDDSSEYDYDDDDDDDMESDDEQFSNLPVYHDRYRLKDSKKSKVSESHSRRLTEDEINRNAEELITEEEKEKRRVEKRKAKKKRRREKKKLEKQKEKTKVELNGQVKTKDTINTDIQSGNKTKKEKRPGISSTSDDSGFDPNSAFFTKVINKKKKASSGTDSAGRRERSKHGSDEESEDLDPVVLRSRQLAIKGNEMAQLGHYSAAIELFTEAIKLDPNDFRFFGNRSYCFDRENQFDRALKDAEKAISLQKDWPKGYFRKGRALAGLSMYSEAEDAFTQVLKLDKNCDDAVQELLRVRIHQIEDMGFSSAQAKEAIKKFSTVQAALDSLLAGVAERALGSEIYVSDDESGFTTPSLSKTKPQNADAKMDPRNPEGLTALWVGNVLPDKVDDKKLLKIFSKYGPVTSVRTLPEKFCAFVNFKTKEAAGKAMQSLQGAECGGQKLLIKFPDNPIVNSGTLTIRKAPQQTTPQQRPTYIGKAVVAQPPTLTPVTNNICPAAMDPKNTGPVNGDECYFWRTTGCSFGDKCRNKHLPASKGVDKKPWQKT</sequence>
<dbReference type="GO" id="GO:0003723">
    <property type="term" value="F:RNA binding"/>
    <property type="evidence" value="ECO:0007669"/>
    <property type="project" value="UniProtKB-UniRule"/>
</dbReference>
<dbReference type="GeneID" id="111135061"/>